<feature type="binding site" evidence="3">
    <location>
        <position position="263"/>
    </location>
    <ligand>
        <name>FAD</name>
        <dbReference type="ChEBI" id="CHEBI:57692"/>
    </ligand>
</feature>
<protein>
    <submittedName>
        <fullName evidence="7">Choline dehydrogenase</fullName>
    </submittedName>
</protein>
<feature type="domain" description="Glucose-methanol-choline oxidoreductase N-terminal" evidence="5">
    <location>
        <begin position="104"/>
        <end position="359"/>
    </location>
</feature>
<dbReference type="InterPro" id="IPR012132">
    <property type="entry name" value="GMC_OxRdtase"/>
</dbReference>
<comment type="caution">
    <text evidence="7">The sequence shown here is derived from an EMBL/GenBank/DDBJ whole genome shotgun (WGS) entry which is preliminary data.</text>
</comment>
<keyword evidence="4" id="KW-0732">Signal</keyword>
<dbReference type="InterPro" id="IPR007867">
    <property type="entry name" value="GMC_OxRtase_C"/>
</dbReference>
<dbReference type="Pfam" id="PF05199">
    <property type="entry name" value="GMC_oxred_C"/>
    <property type="match status" value="1"/>
</dbReference>
<dbReference type="PANTHER" id="PTHR11552:SF100">
    <property type="entry name" value="DEHYDROGENASE, PUTATIVE (AFU_ORTHOLOGUE AFUA_5G00630)-RELATED"/>
    <property type="match status" value="1"/>
</dbReference>
<dbReference type="InterPro" id="IPR000172">
    <property type="entry name" value="GMC_OxRdtase_N"/>
</dbReference>
<dbReference type="AlphaFoldDB" id="A0AAW0AAL4"/>
<dbReference type="SUPFAM" id="SSF54373">
    <property type="entry name" value="FAD-linked reductases, C-terminal domain"/>
    <property type="match status" value="1"/>
</dbReference>
<reference evidence="7 8" key="1">
    <citation type="journal article" date="2024" name="J Genomics">
        <title>Draft genome sequencing and assembly of Favolaschia claudopus CIRM-BRFM 2984 isolated from oak limbs.</title>
        <authorList>
            <person name="Navarro D."/>
            <person name="Drula E."/>
            <person name="Chaduli D."/>
            <person name="Cazenave R."/>
            <person name="Ahrendt S."/>
            <person name="Wang J."/>
            <person name="Lipzen A."/>
            <person name="Daum C."/>
            <person name="Barry K."/>
            <person name="Grigoriev I.V."/>
            <person name="Favel A."/>
            <person name="Rosso M.N."/>
            <person name="Martin F."/>
        </authorList>
    </citation>
    <scope>NUCLEOTIDE SEQUENCE [LARGE SCALE GENOMIC DNA]</scope>
    <source>
        <strain evidence="7 8">CIRM-BRFM 2984</strain>
    </source>
</reference>
<dbReference type="InterPro" id="IPR036188">
    <property type="entry name" value="FAD/NAD-bd_sf"/>
</dbReference>
<evidence type="ECO:0000256" key="3">
    <source>
        <dbReference type="PIRSR" id="PIRSR000137-2"/>
    </source>
</evidence>
<proteinExistence type="inferred from homology"/>
<dbReference type="SUPFAM" id="SSF51905">
    <property type="entry name" value="FAD/NAD(P)-binding domain"/>
    <property type="match status" value="1"/>
</dbReference>
<feature type="chain" id="PRO_5043350924" evidence="4">
    <location>
        <begin position="20"/>
        <end position="610"/>
    </location>
</feature>
<evidence type="ECO:0000259" key="6">
    <source>
        <dbReference type="Pfam" id="PF05199"/>
    </source>
</evidence>
<evidence type="ECO:0000313" key="8">
    <source>
        <dbReference type="Proteomes" id="UP001362999"/>
    </source>
</evidence>
<dbReference type="Pfam" id="PF00732">
    <property type="entry name" value="GMC_oxred_N"/>
    <property type="match status" value="1"/>
</dbReference>
<dbReference type="GO" id="GO:0050660">
    <property type="term" value="F:flavin adenine dinucleotide binding"/>
    <property type="evidence" value="ECO:0007669"/>
    <property type="project" value="InterPro"/>
</dbReference>
<evidence type="ECO:0000313" key="7">
    <source>
        <dbReference type="EMBL" id="KAK7006201.1"/>
    </source>
</evidence>
<dbReference type="GO" id="GO:0016614">
    <property type="term" value="F:oxidoreductase activity, acting on CH-OH group of donors"/>
    <property type="evidence" value="ECO:0007669"/>
    <property type="project" value="InterPro"/>
</dbReference>
<evidence type="ECO:0000256" key="1">
    <source>
        <dbReference type="ARBA" id="ARBA00001974"/>
    </source>
</evidence>
<feature type="signal peptide" evidence="4">
    <location>
        <begin position="1"/>
        <end position="19"/>
    </location>
</feature>
<gene>
    <name evidence="7" type="ORF">R3P38DRAFT_1703440</name>
</gene>
<dbReference type="Proteomes" id="UP001362999">
    <property type="component" value="Unassembled WGS sequence"/>
</dbReference>
<dbReference type="Gene3D" id="3.50.50.60">
    <property type="entry name" value="FAD/NAD(P)-binding domain"/>
    <property type="match status" value="1"/>
</dbReference>
<organism evidence="7 8">
    <name type="scientific">Favolaschia claudopus</name>
    <dbReference type="NCBI Taxonomy" id="2862362"/>
    <lineage>
        <taxon>Eukaryota</taxon>
        <taxon>Fungi</taxon>
        <taxon>Dikarya</taxon>
        <taxon>Basidiomycota</taxon>
        <taxon>Agaricomycotina</taxon>
        <taxon>Agaricomycetes</taxon>
        <taxon>Agaricomycetidae</taxon>
        <taxon>Agaricales</taxon>
        <taxon>Marasmiineae</taxon>
        <taxon>Mycenaceae</taxon>
        <taxon>Favolaschia</taxon>
    </lineage>
</organism>
<comment type="similarity">
    <text evidence="2">Belongs to the GMC oxidoreductase family.</text>
</comment>
<dbReference type="PANTHER" id="PTHR11552">
    <property type="entry name" value="GLUCOSE-METHANOL-CHOLINE GMC OXIDOREDUCTASE"/>
    <property type="match status" value="1"/>
</dbReference>
<feature type="domain" description="Glucose-methanol-choline oxidoreductase C-terminal" evidence="6">
    <location>
        <begin position="460"/>
        <end position="592"/>
    </location>
</feature>
<accession>A0AAW0AAL4</accession>
<dbReference type="EMBL" id="JAWWNJ010000076">
    <property type="protein sequence ID" value="KAK7006201.1"/>
    <property type="molecule type" value="Genomic_DNA"/>
</dbReference>
<keyword evidence="8" id="KW-1185">Reference proteome</keyword>
<sequence>MGRLLNFVAVSSFILGANSLPTCSKKPKADYDYVVVGAGVGGGPVAARLAESGFSVLVVDAGHDVVNVNTTIPFYLGRAINDPQLELNYTYDEYSPGAQFPRPDSWYPRARGIGGSTVHNALINVVGLTKGDFNNLATTFNDSTWEFENMRKYFNQIERNLDFDHANPDHGFDGWLRTSFSSQAIAANPMFADPQLDDIVQTLSSVGPVVQDINSAANDAAVGVGIPSYTIDENLNRSSIRDHLVDVKRHNTGKLQFALDTLVTKVLLCEGQKGGSPTAYGIEMAPGAALAVASNFAGKRKNLKTKTITVRHEVIVSAGVFQTPQLLMLSGIGDRDHLSQFGIETVVHSPGVGANLQDHDEVANIWALKQNSTAFKDCTILYTPEDDPCLAYWIASGHQNIYSLGFSLLFMTSKSSPDLDEPDILTYWSAGYFPGFFRGFVEELVEHRNALTSIVLKAHPSSRGAVKLTGSHPQDLLKLEKRHFEAPGGTDDVASIGAAIQAARDIVAHPNISQHVEAQIFPDPSQDIADHVLEHVFGHHACCTAAIGPDNDPNAVLDGNFKVRGVRNLRVVDISSWPNVPGWFVTTPTYMVCRFLFLIVHRSFSLRAAR</sequence>
<evidence type="ECO:0000259" key="5">
    <source>
        <dbReference type="Pfam" id="PF00732"/>
    </source>
</evidence>
<evidence type="ECO:0000256" key="4">
    <source>
        <dbReference type="SAM" id="SignalP"/>
    </source>
</evidence>
<evidence type="ECO:0000256" key="2">
    <source>
        <dbReference type="ARBA" id="ARBA00010790"/>
    </source>
</evidence>
<keyword evidence="3" id="KW-0285">Flavoprotein</keyword>
<dbReference type="PIRSF" id="PIRSF000137">
    <property type="entry name" value="Alcohol_oxidase"/>
    <property type="match status" value="1"/>
</dbReference>
<keyword evidence="3" id="KW-0274">FAD</keyword>
<name>A0AAW0AAL4_9AGAR</name>
<comment type="cofactor">
    <cofactor evidence="1 3">
        <name>FAD</name>
        <dbReference type="ChEBI" id="CHEBI:57692"/>
    </cofactor>
</comment>
<dbReference type="Gene3D" id="3.30.560.10">
    <property type="entry name" value="Glucose Oxidase, domain 3"/>
    <property type="match status" value="1"/>
</dbReference>